<evidence type="ECO:0000313" key="2">
    <source>
        <dbReference type="Proteomes" id="UP000030564"/>
    </source>
</evidence>
<comment type="caution">
    <text evidence="1">The sequence shown here is derived from an EMBL/GenBank/DDBJ whole genome shotgun (WGS) entry which is preliminary data.</text>
</comment>
<dbReference type="PATRIC" id="fig|587753.9.peg.5708"/>
<dbReference type="NCBIfam" id="NF047331">
    <property type="entry name" value="phage_HTJ"/>
    <property type="match status" value="1"/>
</dbReference>
<evidence type="ECO:0000313" key="1">
    <source>
        <dbReference type="EMBL" id="KHA73069.1"/>
    </source>
</evidence>
<dbReference type="Proteomes" id="UP000030564">
    <property type="component" value="Unassembled WGS sequence"/>
</dbReference>
<proteinExistence type="predicted"/>
<protein>
    <submittedName>
        <fullName evidence="1">Uncharacterized protein</fullName>
    </submittedName>
</protein>
<reference evidence="1 2" key="1">
    <citation type="submission" date="2014-10" db="EMBL/GenBank/DDBJ databases">
        <title>Draft genome sequence of Pseudomonas chlororaphis EA105.</title>
        <authorList>
            <person name="McCully L.M."/>
            <person name="Bitzer A.S."/>
            <person name="Spence C."/>
            <person name="Bais H."/>
            <person name="Silby M.W."/>
        </authorList>
    </citation>
    <scope>NUCLEOTIDE SEQUENCE [LARGE SCALE GENOMIC DNA]</scope>
    <source>
        <strain evidence="1 2">EA105</strain>
    </source>
</reference>
<dbReference type="OrthoDB" id="5574012at2"/>
<accession>A0A0A6DEU0</accession>
<name>A0A0A6DEU0_9PSED</name>
<organism evidence="1 2">
    <name type="scientific">Pseudomonas chlororaphis</name>
    <dbReference type="NCBI Taxonomy" id="587753"/>
    <lineage>
        <taxon>Bacteria</taxon>
        <taxon>Pseudomonadati</taxon>
        <taxon>Pseudomonadota</taxon>
        <taxon>Gammaproteobacteria</taxon>
        <taxon>Pseudomonadales</taxon>
        <taxon>Pseudomonadaceae</taxon>
        <taxon>Pseudomonas</taxon>
    </lineage>
</organism>
<sequence>MSFTKKHLDAVEAAIARGEKTVRYTDRTVEYRTVDELLKAREEIRSSLANAAGPRSRVVRLYHAGKGV</sequence>
<dbReference type="EMBL" id="JSFK01000007">
    <property type="protein sequence ID" value="KHA73069.1"/>
    <property type="molecule type" value="Genomic_DNA"/>
</dbReference>
<gene>
    <name evidence="1" type="ORF">NZ35_12175</name>
</gene>
<dbReference type="AlphaFoldDB" id="A0A0A6DEU0"/>